<feature type="chain" id="PRO_5016258017" description="Transmembrane signal peptide protein" evidence="2">
    <location>
        <begin position="23"/>
        <end position="129"/>
    </location>
</feature>
<feature type="region of interest" description="Disordered" evidence="1">
    <location>
        <begin position="21"/>
        <end position="54"/>
    </location>
</feature>
<organism evidence="3 4">
    <name type="scientific">Dyella jiangningensis</name>
    <dbReference type="NCBI Taxonomy" id="1379159"/>
    <lineage>
        <taxon>Bacteria</taxon>
        <taxon>Pseudomonadati</taxon>
        <taxon>Pseudomonadota</taxon>
        <taxon>Gammaproteobacteria</taxon>
        <taxon>Lysobacterales</taxon>
        <taxon>Rhodanobacteraceae</taxon>
        <taxon>Dyella</taxon>
    </lineage>
</organism>
<dbReference type="InterPro" id="IPR024572">
    <property type="entry name" value="RcnB"/>
</dbReference>
<accession>A0A328P403</accession>
<sequence>MKTLTSVLVALALLAGSGAALADPGHDHDRRGHDRDDHHDRDRWHGRDEGRRDRDRHEYWERRYYSDRHYYGHPRWARGYRYDGPMYIVNDYSYYRLAPPPYGYRWVRDDGNYLLVSIGDNMILDMVIR</sequence>
<dbReference type="Proteomes" id="UP000248926">
    <property type="component" value="Unassembled WGS sequence"/>
</dbReference>
<dbReference type="OrthoDB" id="6025819at2"/>
<evidence type="ECO:0000313" key="4">
    <source>
        <dbReference type="Proteomes" id="UP000248926"/>
    </source>
</evidence>
<dbReference type="RefSeq" id="WP_111980817.1">
    <property type="nucleotide sequence ID" value="NZ_NFZS01000001.1"/>
</dbReference>
<keyword evidence="2" id="KW-0732">Signal</keyword>
<feature type="signal peptide" evidence="2">
    <location>
        <begin position="1"/>
        <end position="22"/>
    </location>
</feature>
<keyword evidence="4" id="KW-1185">Reference proteome</keyword>
<dbReference type="Gene3D" id="3.10.450.160">
    <property type="entry name" value="inner membrane protein cigr"/>
    <property type="match status" value="1"/>
</dbReference>
<evidence type="ECO:0000313" key="3">
    <source>
        <dbReference type="EMBL" id="RAO76749.1"/>
    </source>
</evidence>
<protein>
    <recommendedName>
        <fullName evidence="5">Transmembrane signal peptide protein</fullName>
    </recommendedName>
</protein>
<dbReference type="AlphaFoldDB" id="A0A328P403"/>
<dbReference type="Pfam" id="PF11776">
    <property type="entry name" value="RcnB"/>
    <property type="match status" value="1"/>
</dbReference>
<evidence type="ECO:0008006" key="5">
    <source>
        <dbReference type="Google" id="ProtNLM"/>
    </source>
</evidence>
<feature type="compositionally biased region" description="Basic and acidic residues" evidence="1">
    <location>
        <begin position="24"/>
        <end position="54"/>
    </location>
</feature>
<dbReference type="EMBL" id="NFZS01000001">
    <property type="protein sequence ID" value="RAO76749.1"/>
    <property type="molecule type" value="Genomic_DNA"/>
</dbReference>
<evidence type="ECO:0000256" key="1">
    <source>
        <dbReference type="SAM" id="MobiDB-lite"/>
    </source>
</evidence>
<gene>
    <name evidence="3" type="ORF">CA260_02165</name>
</gene>
<comment type="caution">
    <text evidence="3">The sequence shown here is derived from an EMBL/GenBank/DDBJ whole genome shotgun (WGS) entry which is preliminary data.</text>
</comment>
<proteinExistence type="predicted"/>
<reference evidence="3 4" key="1">
    <citation type="journal article" date="2018" name="Genet. Mol. Biol.">
        <title>The genome sequence of Dyella jiangningensis FCAV SCS01 from a lignocellulose-decomposing microbial consortium metagenome reveals potential for biotechnological applications.</title>
        <authorList>
            <person name="Desiderato J.G."/>
            <person name="Alvarenga D.O."/>
            <person name="Constancio M.T.L."/>
            <person name="Alves L.M.C."/>
            <person name="Varani A.M."/>
        </authorList>
    </citation>
    <scope>NUCLEOTIDE SEQUENCE [LARGE SCALE GENOMIC DNA]</scope>
    <source>
        <strain evidence="3 4">FCAV SCS01</strain>
    </source>
</reference>
<evidence type="ECO:0000256" key="2">
    <source>
        <dbReference type="SAM" id="SignalP"/>
    </source>
</evidence>
<name>A0A328P403_9GAMM</name>